<evidence type="ECO:0000256" key="4">
    <source>
        <dbReference type="ARBA" id="ARBA00022840"/>
    </source>
</evidence>
<dbReference type="InterPro" id="IPR051620">
    <property type="entry name" value="ORF904-like_C"/>
</dbReference>
<protein>
    <recommendedName>
        <fullName evidence="5">SF3 helicase domain-containing protein</fullName>
    </recommendedName>
</protein>
<keyword evidence="1" id="KW-0547">Nucleotide-binding</keyword>
<organism evidence="6 7">
    <name type="scientific">Blautia wexlerae</name>
    <dbReference type="NCBI Taxonomy" id="418240"/>
    <lineage>
        <taxon>Bacteria</taxon>
        <taxon>Bacillati</taxon>
        <taxon>Bacillota</taxon>
        <taxon>Clostridia</taxon>
        <taxon>Lachnospirales</taxon>
        <taxon>Lachnospiraceae</taxon>
        <taxon>Blautia</taxon>
    </lineage>
</organism>
<dbReference type="EMBL" id="CABHOF010000037">
    <property type="protein sequence ID" value="VUX65150.1"/>
    <property type="molecule type" value="Genomic_DNA"/>
</dbReference>
<dbReference type="GO" id="GO:0016787">
    <property type="term" value="F:hydrolase activity"/>
    <property type="evidence" value="ECO:0007669"/>
    <property type="project" value="UniProtKB-KW"/>
</dbReference>
<dbReference type="RefSeq" id="WP_144137013.1">
    <property type="nucleotide sequence ID" value="NZ_CABHOF010000037.1"/>
</dbReference>
<dbReference type="InterPro" id="IPR014015">
    <property type="entry name" value="Helicase_SF3_DNA-vir"/>
</dbReference>
<accession>A0A564WTX5</accession>
<dbReference type="Pfam" id="PF03288">
    <property type="entry name" value="Pox_D5"/>
    <property type="match status" value="1"/>
</dbReference>
<dbReference type="NCBIfam" id="TIGR01613">
    <property type="entry name" value="primase_Cterm"/>
    <property type="match status" value="1"/>
</dbReference>
<dbReference type="SMART" id="SM00885">
    <property type="entry name" value="D5_N"/>
    <property type="match status" value="1"/>
</dbReference>
<dbReference type="Pfam" id="PF08706">
    <property type="entry name" value="D5_N"/>
    <property type="match status" value="1"/>
</dbReference>
<dbReference type="InterPro" id="IPR004968">
    <property type="entry name" value="DNA_primase/NTPase_C"/>
</dbReference>
<keyword evidence="2" id="KW-0378">Hydrolase</keyword>
<reference evidence="6 7" key="1">
    <citation type="submission" date="2019-07" db="EMBL/GenBank/DDBJ databases">
        <authorList>
            <person name="Chang H.-W."/>
            <person name="Raman A."/>
            <person name="Venkatesh S."/>
            <person name="Gehrig J."/>
        </authorList>
    </citation>
    <scope>NUCLEOTIDE SEQUENCE [LARGE SCALE GENOMIC DNA]</scope>
    <source>
        <strain evidence="6">Blautia_wexlerae_LFYP_14</strain>
    </source>
</reference>
<feature type="domain" description="SF3 helicase" evidence="5">
    <location>
        <begin position="349"/>
        <end position="505"/>
    </location>
</feature>
<evidence type="ECO:0000256" key="1">
    <source>
        <dbReference type="ARBA" id="ARBA00022741"/>
    </source>
</evidence>
<dbReference type="PROSITE" id="PS51206">
    <property type="entry name" value="SF3_HELICASE_1"/>
    <property type="match status" value="1"/>
</dbReference>
<dbReference type="Pfam" id="PF19263">
    <property type="entry name" value="DUF5906"/>
    <property type="match status" value="1"/>
</dbReference>
<evidence type="ECO:0000313" key="6">
    <source>
        <dbReference type="EMBL" id="VUX65150.1"/>
    </source>
</evidence>
<dbReference type="PANTHER" id="PTHR35372:SF2">
    <property type="entry name" value="SF3 HELICASE DOMAIN-CONTAINING PROTEIN"/>
    <property type="match status" value="1"/>
</dbReference>
<dbReference type="GO" id="GO:0004386">
    <property type="term" value="F:helicase activity"/>
    <property type="evidence" value="ECO:0007669"/>
    <property type="project" value="UniProtKB-KW"/>
</dbReference>
<evidence type="ECO:0000256" key="3">
    <source>
        <dbReference type="ARBA" id="ARBA00022806"/>
    </source>
</evidence>
<evidence type="ECO:0000259" key="5">
    <source>
        <dbReference type="PROSITE" id="PS51206"/>
    </source>
</evidence>
<dbReference type="SUPFAM" id="SSF52540">
    <property type="entry name" value="P-loop containing nucleoside triphosphate hydrolases"/>
    <property type="match status" value="1"/>
</dbReference>
<keyword evidence="7" id="KW-1185">Reference proteome</keyword>
<keyword evidence="3" id="KW-0347">Helicase</keyword>
<gene>
    <name evidence="6" type="ORF">BWLFYP14_01862</name>
</gene>
<evidence type="ECO:0000256" key="2">
    <source>
        <dbReference type="ARBA" id="ARBA00022801"/>
    </source>
</evidence>
<dbReference type="InterPro" id="IPR045455">
    <property type="entry name" value="NrS-1_pol-like_helicase"/>
</dbReference>
<dbReference type="Proteomes" id="UP000366766">
    <property type="component" value="Unassembled WGS sequence"/>
</dbReference>
<dbReference type="InterPro" id="IPR006500">
    <property type="entry name" value="Helicase_put_C_phage/plasmid"/>
</dbReference>
<dbReference type="PANTHER" id="PTHR35372">
    <property type="entry name" value="ATP BINDING PROTEIN-RELATED"/>
    <property type="match status" value="1"/>
</dbReference>
<evidence type="ECO:0000313" key="7">
    <source>
        <dbReference type="Proteomes" id="UP000366766"/>
    </source>
</evidence>
<dbReference type="GO" id="GO:0005524">
    <property type="term" value="F:ATP binding"/>
    <property type="evidence" value="ECO:0007669"/>
    <property type="project" value="UniProtKB-KW"/>
</dbReference>
<dbReference type="InterPro" id="IPR014818">
    <property type="entry name" value="Phage/plasmid_primase_P4_C"/>
</dbReference>
<keyword evidence="4" id="KW-0067">ATP-binding</keyword>
<dbReference type="AlphaFoldDB" id="A0A564WTX5"/>
<sequence length="633" mass="73051">MLYKGYIETKGKAAVEKFKNKTRFKTYEQVKDLPGFGGVLENDTILIDIDDYEQSEIMMDIVEDYQLDCRVYQTTRGKHFLFKNHQVTRNHTHVPLAIGLTADIKCGTRTSYEVIKINGEERFIEWDIEEGGTYQELPKWMLPVKAATDFIDMDAGDGRNQALFNYILTLTANGFTVDETREAIRILNKYVLKESLSDEELEVILRDEAFQKPVFFNGTTFLFERFADWLKSNCNVARINGQLHVYEDGIYQVGYREIEKVMIQQIPNLKKTQRREVLELLELIAEEKTAADARYIAFQNGIYDIVTDQMQPFTSDLVITNKIPWNYNSDAYNELADDTLNRLACNDPVIRMLLEEVIGYCFYRKNELGQAFMLTGDKANGKSTFISCIRTILGEANTSALDLKELGDRFSTSMIFGKLANLGDDIGDDFLQGSQVAVFKKIVTGDRIKAERKGQDPFEFNPYTKLLFSANDIPRMKDKTGAVLRRLVIIPFNTRFSKYLEDGVTIDPKFRPYIKYELNEQSSVEYMIKIGIEGLKRIIENNGFTKSKKVQEQLDEYENENNPIKAFIEDNGIESIENEATADVYKRYQVFCADNNMQPMGKIVFSKQIKKRLHLEIISSRIDNTVRKIFIRE</sequence>
<dbReference type="InterPro" id="IPR027417">
    <property type="entry name" value="P-loop_NTPase"/>
</dbReference>
<proteinExistence type="predicted"/>
<name>A0A564WTX5_9FIRM</name>
<dbReference type="Gene3D" id="3.40.50.300">
    <property type="entry name" value="P-loop containing nucleotide triphosphate hydrolases"/>
    <property type="match status" value="1"/>
</dbReference>